<dbReference type="RefSeq" id="WP_377370902.1">
    <property type="nucleotide sequence ID" value="NZ_JAOTJD010000033.1"/>
</dbReference>
<gene>
    <name evidence="3" type="ORF">OCL97_16105</name>
</gene>
<dbReference type="Pfam" id="PF01551">
    <property type="entry name" value="Peptidase_M23"/>
    <property type="match status" value="1"/>
</dbReference>
<comment type="caution">
    <text evidence="3">The sequence shown here is derived from an EMBL/GenBank/DDBJ whole genome shotgun (WGS) entry which is preliminary data.</text>
</comment>
<dbReference type="InterPro" id="IPR016047">
    <property type="entry name" value="M23ase_b-sheet_dom"/>
</dbReference>
<dbReference type="CDD" id="cd12797">
    <property type="entry name" value="M23_peptidase"/>
    <property type="match status" value="1"/>
</dbReference>
<name>A0ABW6CZ65_9CAUL</name>
<feature type="compositionally biased region" description="Low complexity" evidence="1">
    <location>
        <begin position="39"/>
        <end position="50"/>
    </location>
</feature>
<dbReference type="InterPro" id="IPR011055">
    <property type="entry name" value="Dup_hybrid_motif"/>
</dbReference>
<evidence type="ECO:0000313" key="4">
    <source>
        <dbReference type="Proteomes" id="UP001598130"/>
    </source>
</evidence>
<evidence type="ECO:0000313" key="3">
    <source>
        <dbReference type="EMBL" id="MFD3265482.1"/>
    </source>
</evidence>
<dbReference type="SUPFAM" id="SSF51261">
    <property type="entry name" value="Duplicated hybrid motif"/>
    <property type="match status" value="1"/>
</dbReference>
<dbReference type="Gene3D" id="2.70.70.10">
    <property type="entry name" value="Glucose Permease (Domain IIA)"/>
    <property type="match status" value="1"/>
</dbReference>
<dbReference type="EMBL" id="JAOTJD010000033">
    <property type="protein sequence ID" value="MFD3265482.1"/>
    <property type="molecule type" value="Genomic_DNA"/>
</dbReference>
<dbReference type="Proteomes" id="UP001598130">
    <property type="component" value="Unassembled WGS sequence"/>
</dbReference>
<protein>
    <submittedName>
        <fullName evidence="3">M23 family metallopeptidase</fullName>
    </submittedName>
</protein>
<sequence>MRAPLIFLILIILAVLALVGYNSGWFGTPSSAPTHTTAGDILPGGPLPDGATAEPDEPVGDGGAEQLPDEAQAEAPVDPVKTPDVPSAGSFGHFAAGDLLPKSGSGYLDRTAWSPQLCFPFAEDAFANSQVYGAGGGMGPQDKPSQCDASNYSLPWRDNFCESRGHASPLCANGKGHQGQDIRPATCKKDKHWVVAAEDGIITDMGTYTVTLTGSAPPHRVYRYLHMRMNQLAVKEGAVVKAGDNLGKASNDFGGTPTTIHMHFEIRSGVAGTSTDGKAVKLHTFLPPYQSLVAAYDRKRAGQACQ</sequence>
<accession>A0ABW6CZ65</accession>
<proteinExistence type="predicted"/>
<evidence type="ECO:0000256" key="1">
    <source>
        <dbReference type="SAM" id="MobiDB-lite"/>
    </source>
</evidence>
<organism evidence="3 4">
    <name type="scientific">Phenylobacterium ferrooxidans</name>
    <dbReference type="NCBI Taxonomy" id="2982689"/>
    <lineage>
        <taxon>Bacteria</taxon>
        <taxon>Pseudomonadati</taxon>
        <taxon>Pseudomonadota</taxon>
        <taxon>Alphaproteobacteria</taxon>
        <taxon>Caulobacterales</taxon>
        <taxon>Caulobacteraceae</taxon>
        <taxon>Phenylobacterium</taxon>
    </lineage>
</organism>
<reference evidence="3 4" key="1">
    <citation type="submission" date="2022-09" db="EMBL/GenBank/DDBJ databases">
        <title>New species of Phenylobacterium.</title>
        <authorList>
            <person name="Mieszkin S."/>
        </authorList>
    </citation>
    <scope>NUCLEOTIDE SEQUENCE [LARGE SCALE GENOMIC DNA]</scope>
    <source>
        <strain evidence="3 4">HK31-G</strain>
    </source>
</reference>
<feature type="region of interest" description="Disordered" evidence="1">
    <location>
        <begin position="36"/>
        <end position="66"/>
    </location>
</feature>
<keyword evidence="4" id="KW-1185">Reference proteome</keyword>
<evidence type="ECO:0000259" key="2">
    <source>
        <dbReference type="Pfam" id="PF01551"/>
    </source>
</evidence>
<feature type="domain" description="M23ase beta-sheet core" evidence="2">
    <location>
        <begin position="176"/>
        <end position="268"/>
    </location>
</feature>